<dbReference type="InterPro" id="IPR036390">
    <property type="entry name" value="WH_DNA-bd_sf"/>
</dbReference>
<evidence type="ECO:0000313" key="6">
    <source>
        <dbReference type="EMBL" id="MFD1704910.1"/>
    </source>
</evidence>
<dbReference type="PROSITE" id="PS50042">
    <property type="entry name" value="CNMP_BINDING_3"/>
    <property type="match status" value="1"/>
</dbReference>
<dbReference type="SUPFAM" id="SSF46785">
    <property type="entry name" value="Winged helix' DNA-binding domain"/>
    <property type="match status" value="1"/>
</dbReference>
<dbReference type="Proteomes" id="UP001597308">
    <property type="component" value="Unassembled WGS sequence"/>
</dbReference>
<dbReference type="InterPro" id="IPR000595">
    <property type="entry name" value="cNMP-bd_dom"/>
</dbReference>
<keyword evidence="1" id="KW-0805">Transcription regulation</keyword>
<dbReference type="Pfam" id="PF00027">
    <property type="entry name" value="cNMP_binding"/>
    <property type="match status" value="1"/>
</dbReference>
<name>A0ABW4K9Q5_9HYPH</name>
<reference evidence="7" key="1">
    <citation type="journal article" date="2019" name="Int. J. Syst. Evol. Microbiol.">
        <title>The Global Catalogue of Microorganisms (GCM) 10K type strain sequencing project: providing services to taxonomists for standard genome sequencing and annotation.</title>
        <authorList>
            <consortium name="The Broad Institute Genomics Platform"/>
            <consortium name="The Broad Institute Genome Sequencing Center for Infectious Disease"/>
            <person name="Wu L."/>
            <person name="Ma J."/>
        </authorList>
    </citation>
    <scope>NUCLEOTIDE SEQUENCE [LARGE SCALE GENOMIC DNA]</scope>
    <source>
        <strain evidence="7">KCTC 23707</strain>
    </source>
</reference>
<comment type="caution">
    <text evidence="6">The sequence shown here is derived from an EMBL/GenBank/DDBJ whole genome shotgun (WGS) entry which is preliminary data.</text>
</comment>
<dbReference type="SUPFAM" id="SSF51206">
    <property type="entry name" value="cAMP-binding domain-like"/>
    <property type="match status" value="1"/>
</dbReference>
<keyword evidence="3" id="KW-0804">Transcription</keyword>
<dbReference type="CDD" id="cd00038">
    <property type="entry name" value="CAP_ED"/>
    <property type="match status" value="1"/>
</dbReference>
<dbReference type="RefSeq" id="WP_378800962.1">
    <property type="nucleotide sequence ID" value="NZ_JBHUER010000013.1"/>
</dbReference>
<keyword evidence="2" id="KW-0238">DNA-binding</keyword>
<sequence>MLSEMRSAGRQKAEPLHPLLARLDTDGRSRVVAHLRAVEHRRGGLLTAIGQPIRSVHFVEHGLIAIVGRDAAGASAEAGLVGPGGLIGVAATLGLSRIASRDAVSLSATRTLAIDVTALEHVVALYPEVRRDLSSYAGHRHDQTARLCVCAALHTVEQRIARWLLEAAALCGDGPLDVTHAQFSDLLGVRRASITSGLHVLEGEQTIRCRRGQIEIRDMDGLARRSCGCESLSVGERDPHTA</sequence>
<evidence type="ECO:0000256" key="3">
    <source>
        <dbReference type="ARBA" id="ARBA00023163"/>
    </source>
</evidence>
<proteinExistence type="predicted"/>
<keyword evidence="7" id="KW-1185">Reference proteome</keyword>
<feature type="domain" description="HTH crp-type" evidence="5">
    <location>
        <begin position="154"/>
        <end position="220"/>
    </location>
</feature>
<dbReference type="InterPro" id="IPR036388">
    <property type="entry name" value="WH-like_DNA-bd_sf"/>
</dbReference>
<evidence type="ECO:0000259" key="5">
    <source>
        <dbReference type="PROSITE" id="PS51063"/>
    </source>
</evidence>
<evidence type="ECO:0000256" key="2">
    <source>
        <dbReference type="ARBA" id="ARBA00023125"/>
    </source>
</evidence>
<dbReference type="Gene3D" id="2.60.120.10">
    <property type="entry name" value="Jelly Rolls"/>
    <property type="match status" value="1"/>
</dbReference>
<dbReference type="SMART" id="SM00100">
    <property type="entry name" value="cNMP"/>
    <property type="match status" value="1"/>
</dbReference>
<protein>
    <submittedName>
        <fullName evidence="6">Crp/Fnr family transcriptional regulator</fullName>
    </submittedName>
</protein>
<dbReference type="InterPro" id="IPR018490">
    <property type="entry name" value="cNMP-bd_dom_sf"/>
</dbReference>
<dbReference type="EMBL" id="JBHUER010000013">
    <property type="protein sequence ID" value="MFD1704910.1"/>
    <property type="molecule type" value="Genomic_DNA"/>
</dbReference>
<dbReference type="Pfam" id="PF13545">
    <property type="entry name" value="HTH_Crp_2"/>
    <property type="match status" value="1"/>
</dbReference>
<gene>
    <name evidence="6" type="ORF">ACFSCV_18035</name>
</gene>
<evidence type="ECO:0000259" key="4">
    <source>
        <dbReference type="PROSITE" id="PS50042"/>
    </source>
</evidence>
<evidence type="ECO:0000256" key="1">
    <source>
        <dbReference type="ARBA" id="ARBA00023015"/>
    </source>
</evidence>
<dbReference type="Gene3D" id="1.10.10.10">
    <property type="entry name" value="Winged helix-like DNA-binding domain superfamily/Winged helix DNA-binding domain"/>
    <property type="match status" value="1"/>
</dbReference>
<dbReference type="PROSITE" id="PS51063">
    <property type="entry name" value="HTH_CRP_2"/>
    <property type="match status" value="1"/>
</dbReference>
<dbReference type="InterPro" id="IPR012318">
    <property type="entry name" value="HTH_CRP"/>
</dbReference>
<feature type="domain" description="Cyclic nucleotide-binding" evidence="4">
    <location>
        <begin position="19"/>
        <end position="131"/>
    </location>
</feature>
<dbReference type="InterPro" id="IPR014710">
    <property type="entry name" value="RmlC-like_jellyroll"/>
</dbReference>
<organism evidence="6 7">
    <name type="scientific">Methylopila henanensis</name>
    <dbReference type="NCBI Taxonomy" id="873516"/>
    <lineage>
        <taxon>Bacteria</taxon>
        <taxon>Pseudomonadati</taxon>
        <taxon>Pseudomonadota</taxon>
        <taxon>Alphaproteobacteria</taxon>
        <taxon>Hyphomicrobiales</taxon>
        <taxon>Methylopilaceae</taxon>
        <taxon>Methylopila</taxon>
    </lineage>
</organism>
<accession>A0ABW4K9Q5</accession>
<evidence type="ECO:0000313" key="7">
    <source>
        <dbReference type="Proteomes" id="UP001597308"/>
    </source>
</evidence>